<organism evidence="12">
    <name type="scientific">Notodromas monacha</name>
    <dbReference type="NCBI Taxonomy" id="399045"/>
    <lineage>
        <taxon>Eukaryota</taxon>
        <taxon>Metazoa</taxon>
        <taxon>Ecdysozoa</taxon>
        <taxon>Arthropoda</taxon>
        <taxon>Crustacea</taxon>
        <taxon>Oligostraca</taxon>
        <taxon>Ostracoda</taxon>
        <taxon>Podocopa</taxon>
        <taxon>Podocopida</taxon>
        <taxon>Cypridocopina</taxon>
        <taxon>Cypridoidea</taxon>
        <taxon>Cyprididae</taxon>
        <taxon>Notodromas</taxon>
    </lineage>
</organism>
<feature type="compositionally biased region" description="Low complexity" evidence="9">
    <location>
        <begin position="622"/>
        <end position="631"/>
    </location>
</feature>
<keyword evidence="3 10" id="KW-0812">Transmembrane</keyword>
<dbReference type="PROSITE" id="PS50262">
    <property type="entry name" value="G_PROTEIN_RECEP_F1_2"/>
    <property type="match status" value="1"/>
</dbReference>
<keyword evidence="7" id="KW-0675">Receptor</keyword>
<evidence type="ECO:0000256" key="9">
    <source>
        <dbReference type="SAM" id="MobiDB-lite"/>
    </source>
</evidence>
<feature type="transmembrane region" description="Helical" evidence="10">
    <location>
        <begin position="335"/>
        <end position="357"/>
    </location>
</feature>
<keyword evidence="8" id="KW-0807">Transducer</keyword>
<evidence type="ECO:0000256" key="1">
    <source>
        <dbReference type="ARBA" id="ARBA00004141"/>
    </source>
</evidence>
<feature type="region of interest" description="Disordered" evidence="9">
    <location>
        <begin position="553"/>
        <end position="611"/>
    </location>
</feature>
<dbReference type="OrthoDB" id="5962705at2759"/>
<evidence type="ECO:0000256" key="5">
    <source>
        <dbReference type="ARBA" id="ARBA00023040"/>
    </source>
</evidence>
<evidence type="ECO:0000259" key="11">
    <source>
        <dbReference type="PROSITE" id="PS50262"/>
    </source>
</evidence>
<evidence type="ECO:0000256" key="10">
    <source>
        <dbReference type="SAM" id="Phobius"/>
    </source>
</evidence>
<evidence type="ECO:0000256" key="8">
    <source>
        <dbReference type="ARBA" id="ARBA00023224"/>
    </source>
</evidence>
<dbReference type="GO" id="GO:0005886">
    <property type="term" value="C:plasma membrane"/>
    <property type="evidence" value="ECO:0007669"/>
    <property type="project" value="TreeGrafter"/>
</dbReference>
<dbReference type="EMBL" id="CAJPEX010001429">
    <property type="protein sequence ID" value="CAG0919133.1"/>
    <property type="molecule type" value="Genomic_DNA"/>
</dbReference>
<evidence type="ECO:0000313" key="13">
    <source>
        <dbReference type="Proteomes" id="UP000678499"/>
    </source>
</evidence>
<sequence length="667" mass="74636">MAICQPMNIKTENREKLLRAAWVIGLVWILSLGASAPVAFFHAINTIKDYEGNPIQESAWCNLAYDRPSQTWPSLFLTLTLVFFAVPITVLSVLYGVIGYVLYKSCQPLGQTVTYWHVPRSAAASTVAGGTTHQVCFNDAEEAPRPPPPTLPGDDRLRKQIEVCFNDAEEAPRPPPPTLPGDDRLRKQIEVQRVRMLRRKSVIKMLESTRALEGPIGDDLTAWNKHGNERAAQQQSPWGLRQPFEEPWNGGIDSTDLRKVGVNAVPSIPGMHSRVSSLSKIPVSFSGPHLTPKPRVAVVIAFFICWAPFHAQRLLFVYVSISAEWTEQLRIANEVVSYLSGVLYFFNATLNPVLYNVMSKRFRTAFKATVWQFLSCRNCVLRGLWYCGACAFDICTCACIREVIHGFNPSSSYPEEDGPVGMDAECEQPRRKRSCASAEALGVVDCWQQCSSRSSGNKRSNVSSTNNTKGNNPAQQTKRSLLTATGPSEKLHQLRHHQHQQEKKQQQTMIPMSANNNKPATMLGKRNSSSSSGFSSRTLLQRTFPTVAYAKEGIHRSDRHRRFRSGLSPNFSTHRDASHHHRRSHYNNRRLGSGNSRGRHRPAKSEGDDPDLVVDWSLLSRPQPQQQQQQQCSVSSPMLPVPGRARGPMLHLLWPSFAQISICSLLL</sequence>
<accession>A0A7R9GDW5</accession>
<keyword evidence="6 10" id="KW-0472">Membrane</keyword>
<comment type="similarity">
    <text evidence="2">Belongs to the G-protein coupled receptor 1 family.</text>
</comment>
<dbReference type="PRINTS" id="PR00237">
    <property type="entry name" value="GPCRRHODOPSN"/>
</dbReference>
<dbReference type="EMBL" id="OA883466">
    <property type="protein sequence ID" value="CAD7278981.1"/>
    <property type="molecule type" value="Genomic_DNA"/>
</dbReference>
<feature type="transmembrane region" description="Helical" evidence="10">
    <location>
        <begin position="75"/>
        <end position="103"/>
    </location>
</feature>
<evidence type="ECO:0000256" key="7">
    <source>
        <dbReference type="ARBA" id="ARBA00023170"/>
    </source>
</evidence>
<dbReference type="Gene3D" id="1.20.1070.10">
    <property type="entry name" value="Rhodopsin 7-helix transmembrane proteins"/>
    <property type="match status" value="2"/>
</dbReference>
<dbReference type="PANTHER" id="PTHR24243:SF208">
    <property type="entry name" value="PYROKININ-1 RECEPTOR"/>
    <property type="match status" value="1"/>
</dbReference>
<dbReference type="Pfam" id="PF00001">
    <property type="entry name" value="7tm_1"/>
    <property type="match status" value="1"/>
</dbReference>
<keyword evidence="13" id="KW-1185">Reference proteome</keyword>
<dbReference type="GO" id="GO:0008188">
    <property type="term" value="F:neuropeptide receptor activity"/>
    <property type="evidence" value="ECO:0007669"/>
    <property type="project" value="TreeGrafter"/>
</dbReference>
<gene>
    <name evidence="12" type="ORF">NMOB1V02_LOCUS6670</name>
</gene>
<feature type="transmembrane region" description="Helical" evidence="10">
    <location>
        <begin position="296"/>
        <end position="315"/>
    </location>
</feature>
<feature type="domain" description="G-protein coupled receptors family 1 profile" evidence="11">
    <location>
        <begin position="1"/>
        <end position="355"/>
    </location>
</feature>
<feature type="transmembrane region" description="Helical" evidence="10">
    <location>
        <begin position="20"/>
        <end position="44"/>
    </location>
</feature>
<evidence type="ECO:0000256" key="3">
    <source>
        <dbReference type="ARBA" id="ARBA00022692"/>
    </source>
</evidence>
<evidence type="ECO:0000256" key="4">
    <source>
        <dbReference type="ARBA" id="ARBA00022989"/>
    </source>
</evidence>
<keyword evidence="5" id="KW-0297">G-protein coupled receptor</keyword>
<evidence type="ECO:0000313" key="12">
    <source>
        <dbReference type="EMBL" id="CAD7278981.1"/>
    </source>
</evidence>
<dbReference type="PANTHER" id="PTHR24243">
    <property type="entry name" value="G-PROTEIN COUPLED RECEPTOR"/>
    <property type="match status" value="1"/>
</dbReference>
<evidence type="ECO:0000256" key="6">
    <source>
        <dbReference type="ARBA" id="ARBA00023136"/>
    </source>
</evidence>
<feature type="region of interest" description="Disordered" evidence="9">
    <location>
        <begin position="621"/>
        <end position="640"/>
    </location>
</feature>
<protein>
    <recommendedName>
        <fullName evidence="11">G-protein coupled receptors family 1 profile domain-containing protein</fullName>
    </recommendedName>
</protein>
<feature type="region of interest" description="Disordered" evidence="9">
    <location>
        <begin position="491"/>
        <end position="537"/>
    </location>
</feature>
<reference evidence="12" key="1">
    <citation type="submission" date="2020-11" db="EMBL/GenBank/DDBJ databases">
        <authorList>
            <person name="Tran Van P."/>
        </authorList>
    </citation>
    <scope>NUCLEOTIDE SEQUENCE</scope>
</reference>
<dbReference type="InterPro" id="IPR017452">
    <property type="entry name" value="GPCR_Rhodpsn_7TM"/>
</dbReference>
<comment type="subcellular location">
    <subcellularLocation>
        <location evidence="1">Membrane</location>
        <topology evidence="1">Multi-pass membrane protein</topology>
    </subcellularLocation>
</comment>
<dbReference type="SUPFAM" id="SSF81321">
    <property type="entry name" value="Family A G protein-coupled receptor-like"/>
    <property type="match status" value="1"/>
</dbReference>
<dbReference type="AlphaFoldDB" id="A0A7R9GDW5"/>
<keyword evidence="4 10" id="KW-1133">Transmembrane helix</keyword>
<evidence type="ECO:0000256" key="2">
    <source>
        <dbReference type="ARBA" id="ARBA00010663"/>
    </source>
</evidence>
<dbReference type="Proteomes" id="UP000678499">
    <property type="component" value="Unassembled WGS sequence"/>
</dbReference>
<feature type="compositionally biased region" description="Basic residues" evidence="9">
    <location>
        <begin position="577"/>
        <end position="588"/>
    </location>
</feature>
<feature type="region of interest" description="Disordered" evidence="9">
    <location>
        <begin position="451"/>
        <end position="478"/>
    </location>
</feature>
<dbReference type="InterPro" id="IPR000276">
    <property type="entry name" value="GPCR_Rhodpsn"/>
</dbReference>
<proteinExistence type="inferred from homology"/>
<name>A0A7R9GDW5_9CRUS</name>
<feature type="compositionally biased region" description="Polar residues" evidence="9">
    <location>
        <begin position="508"/>
        <end position="519"/>
    </location>
</feature>